<comment type="caution">
    <text evidence="1">The sequence shown here is derived from an EMBL/GenBank/DDBJ whole genome shotgun (WGS) entry which is preliminary data.</text>
</comment>
<sequence length="73" mass="8573">MIVYGLSQLPFGFIHYSDRSHAYRARNARWYVSIAFRLHPLFRPLGFNPLEPRSLSVSIAFRLHPLFRRVSGI</sequence>
<dbReference type="EMBL" id="CAHT01000078">
    <property type="protein sequence ID" value="CCG92481.1"/>
    <property type="molecule type" value="Genomic_DNA"/>
</dbReference>
<proteinExistence type="predicted"/>
<accession>I0JZ12</accession>
<evidence type="ECO:0000313" key="1">
    <source>
        <dbReference type="EMBL" id="CCG92481.1"/>
    </source>
</evidence>
<dbReference type="AlphaFoldDB" id="I0JZ12"/>
<reference evidence="1 2" key="1">
    <citation type="journal article" date="2012" name="J. Bacteriol.">
        <title>Draft Genome Sequence of the Volcano-Inhabiting Thermoacidophilic Methanotroph Methylacidiphilum fumariolicum Strain SolV.</title>
        <authorList>
            <person name="Khadem A.F."/>
            <person name="Wieczorek A.S."/>
            <person name="Pol A."/>
            <person name="Vuilleumier S."/>
            <person name="Harhangi H.R."/>
            <person name="Dunfield P.F."/>
            <person name="Kalyuzhnaya M.G."/>
            <person name="Murrell J.C."/>
            <person name="Francoijs K.-J."/>
            <person name="Stunnenberg H.G."/>
            <person name="Stein L.Y."/>
            <person name="DiSpirito A.A."/>
            <person name="Semrau J.D."/>
            <person name="Lajus A."/>
            <person name="Medigue C."/>
            <person name="Klotz M.G."/>
            <person name="Jetten M.S.M."/>
            <person name="Op den Camp H.J.M."/>
        </authorList>
    </citation>
    <scope>NUCLEOTIDE SEQUENCE [LARGE SCALE GENOMIC DNA]</scope>
    <source>
        <strain evidence="1 2">SolV</strain>
    </source>
</reference>
<name>I0JZ12_METFB</name>
<dbReference type="InParanoid" id="I0JZ12"/>
<protein>
    <submittedName>
        <fullName evidence="1">Uncharacterized protein</fullName>
    </submittedName>
</protein>
<organism evidence="1 2">
    <name type="scientific">Methylacidiphilum fumariolicum (strain SolV)</name>
    <dbReference type="NCBI Taxonomy" id="1156937"/>
    <lineage>
        <taxon>Bacteria</taxon>
        <taxon>Pseudomonadati</taxon>
        <taxon>Verrucomicrobiota</taxon>
        <taxon>Methylacidiphilae</taxon>
        <taxon>Methylacidiphilales</taxon>
        <taxon>Methylacidiphilaceae</taxon>
        <taxon>Methylacidiphilum (ex Ratnadevi et al. 2023)</taxon>
    </lineage>
</organism>
<gene>
    <name evidence="1" type="ORF">MFUM_700030</name>
</gene>
<evidence type="ECO:0000313" key="2">
    <source>
        <dbReference type="Proteomes" id="UP000004837"/>
    </source>
</evidence>
<dbReference type="Proteomes" id="UP000004837">
    <property type="component" value="Unassembled WGS sequence"/>
</dbReference>